<sequence length="498" mass="57617">MSESQSVYSHHIFVLPFAAKGLESFPKSSNWKKLSQDANELPYLNVEDGEKSERLKYAYRRYFNKEAEELIFRNPELVTNYAYTGLEKGDVYRISYYNQIDKLECYDLTLDYIMLRYLPNLEAGFLIFSMENRLYDKLEDIKNINQYGRHLYAPFLTPLLCDLVSPNNIELIKSEKIDEAPQPSGLISSYGIMSAPKEILQDFFGLPEEAIFPEDISQFESKPHLEIIIDDRMYVVSYMMVPDVKDLIYKTANWANFDDSDQSLEKMKLLFSILYVDKGDSTCLSRDMLKAELEKLLYTRWSAEGSLYMASQHSMIFMSGSVFPEFFLKGYFLSEYLDLALITLSQRIGILKYSKDAGDRVNARVSDKLKLQKAYTTFKNQFLLPELCPQEQAVEIYELLQTSLYIEKHINLLDSQISELHAISQTESSNKLNGRVLMLTVLSLALAAIPNIKELQDNCLTICDLSLTYSSWLTLLISLLTICFLLSTICFFYFKKRK</sequence>
<name>A0A428FQM4_STROR</name>
<dbReference type="Proteomes" id="UP000280648">
    <property type="component" value="Unassembled WGS sequence"/>
</dbReference>
<feature type="transmembrane region" description="Helical" evidence="1">
    <location>
        <begin position="472"/>
        <end position="494"/>
    </location>
</feature>
<dbReference type="RefSeq" id="WP_131200512.1">
    <property type="nucleotide sequence ID" value="NZ_RJPI01000006.1"/>
</dbReference>
<dbReference type="EMBL" id="RJPI01000006">
    <property type="protein sequence ID" value="RSJ64977.1"/>
    <property type="molecule type" value="Genomic_DNA"/>
</dbReference>
<proteinExistence type="predicted"/>
<keyword evidence="1" id="KW-0472">Membrane</keyword>
<dbReference type="AlphaFoldDB" id="A0A428FQM4"/>
<keyword evidence="1" id="KW-1133">Transmembrane helix</keyword>
<protein>
    <submittedName>
        <fullName evidence="2">Uncharacterized protein</fullName>
    </submittedName>
</protein>
<keyword evidence="1" id="KW-0812">Transmembrane</keyword>
<evidence type="ECO:0000256" key="1">
    <source>
        <dbReference type="SAM" id="Phobius"/>
    </source>
</evidence>
<accession>A0A428FQM4</accession>
<evidence type="ECO:0000313" key="2">
    <source>
        <dbReference type="EMBL" id="RSJ64977.1"/>
    </source>
</evidence>
<reference evidence="2 3" key="1">
    <citation type="submission" date="2018-11" db="EMBL/GenBank/DDBJ databases">
        <title>Species Designations Belie Phenotypic and Genotypic Heterogeneity in Oral Streptococci.</title>
        <authorList>
            <person name="Velsko I."/>
        </authorList>
    </citation>
    <scope>NUCLEOTIDE SEQUENCE [LARGE SCALE GENOMIC DNA]</scope>
    <source>
        <strain evidence="2 3">BCC26</strain>
    </source>
</reference>
<gene>
    <name evidence="2" type="ORF">D8803_05495</name>
</gene>
<evidence type="ECO:0000313" key="3">
    <source>
        <dbReference type="Proteomes" id="UP000280648"/>
    </source>
</evidence>
<organism evidence="2 3">
    <name type="scientific">Streptococcus oralis</name>
    <dbReference type="NCBI Taxonomy" id="1303"/>
    <lineage>
        <taxon>Bacteria</taxon>
        <taxon>Bacillati</taxon>
        <taxon>Bacillota</taxon>
        <taxon>Bacilli</taxon>
        <taxon>Lactobacillales</taxon>
        <taxon>Streptococcaceae</taxon>
        <taxon>Streptococcus</taxon>
    </lineage>
</organism>
<comment type="caution">
    <text evidence="2">The sequence shown here is derived from an EMBL/GenBank/DDBJ whole genome shotgun (WGS) entry which is preliminary data.</text>
</comment>